<evidence type="ECO:0000313" key="1">
    <source>
        <dbReference type="EMBL" id="CAF1295506.1"/>
    </source>
</evidence>
<evidence type="ECO:0008006" key="3">
    <source>
        <dbReference type="Google" id="ProtNLM"/>
    </source>
</evidence>
<dbReference type="InterPro" id="IPR046960">
    <property type="entry name" value="PPR_At4g14850-like_plant"/>
</dbReference>
<accession>A0A815D9Q0</accession>
<comment type="caution">
    <text evidence="1">The sequence shown here is derived from an EMBL/GenBank/DDBJ whole genome shotgun (WGS) entry which is preliminary data.</text>
</comment>
<proteinExistence type="predicted"/>
<dbReference type="Pfam" id="PF01535">
    <property type="entry name" value="PPR"/>
    <property type="match status" value="2"/>
</dbReference>
<evidence type="ECO:0000313" key="2">
    <source>
        <dbReference type="Proteomes" id="UP000663889"/>
    </source>
</evidence>
<dbReference type="EMBL" id="CAJNOU010002156">
    <property type="protein sequence ID" value="CAF1295506.1"/>
    <property type="molecule type" value="Genomic_DNA"/>
</dbReference>
<dbReference type="InterPro" id="IPR002885">
    <property type="entry name" value="PPR_rpt"/>
</dbReference>
<sequence length="218" mass="25246">MINCYGLNGMGIQAIELYHEMPSKLINEVTHICVLNACSHSGLVDKARSIFKNIQNKTEKVYGTIIDYLSHASFFFEEEQELINEYERYHSPVSFVYLPLLSDTRNVNNDYLLENVYNLLLANSYKSLDEIDKASDISIHLHKSNAKEKISLSWTAVNRQIFQFRAHDQSHSRSTEISAKLKKISKKVIEYDYEYDSNWIRQSLNLNEIVASVLCEHS</sequence>
<reference evidence="1" key="1">
    <citation type="submission" date="2021-02" db="EMBL/GenBank/DDBJ databases">
        <authorList>
            <person name="Nowell W R."/>
        </authorList>
    </citation>
    <scope>NUCLEOTIDE SEQUENCE</scope>
</reference>
<organism evidence="1 2">
    <name type="scientific">Rotaria sordida</name>
    <dbReference type="NCBI Taxonomy" id="392033"/>
    <lineage>
        <taxon>Eukaryota</taxon>
        <taxon>Metazoa</taxon>
        <taxon>Spiralia</taxon>
        <taxon>Gnathifera</taxon>
        <taxon>Rotifera</taxon>
        <taxon>Eurotatoria</taxon>
        <taxon>Bdelloidea</taxon>
        <taxon>Philodinida</taxon>
        <taxon>Philodinidae</taxon>
        <taxon>Rotaria</taxon>
    </lineage>
</organism>
<dbReference type="GO" id="GO:0009451">
    <property type="term" value="P:RNA modification"/>
    <property type="evidence" value="ECO:0007669"/>
    <property type="project" value="InterPro"/>
</dbReference>
<dbReference type="InterPro" id="IPR011990">
    <property type="entry name" value="TPR-like_helical_dom_sf"/>
</dbReference>
<protein>
    <recommendedName>
        <fullName evidence="3">Pentatricopeptide repeat-containing protein</fullName>
    </recommendedName>
</protein>
<dbReference type="PANTHER" id="PTHR47926:SF500">
    <property type="entry name" value="REPEAT-CONTAINING PROTEIN, PUTATIVE-RELATED"/>
    <property type="match status" value="1"/>
</dbReference>
<dbReference type="PANTHER" id="PTHR47926">
    <property type="entry name" value="PENTATRICOPEPTIDE REPEAT-CONTAINING PROTEIN"/>
    <property type="match status" value="1"/>
</dbReference>
<dbReference type="AlphaFoldDB" id="A0A815D9Q0"/>
<gene>
    <name evidence="1" type="ORF">SEV965_LOCUS26003</name>
</gene>
<dbReference type="Proteomes" id="UP000663889">
    <property type="component" value="Unassembled WGS sequence"/>
</dbReference>
<name>A0A815D9Q0_9BILA</name>
<dbReference type="Gene3D" id="1.25.40.10">
    <property type="entry name" value="Tetratricopeptide repeat domain"/>
    <property type="match status" value="1"/>
</dbReference>
<dbReference type="GO" id="GO:0003723">
    <property type="term" value="F:RNA binding"/>
    <property type="evidence" value="ECO:0007669"/>
    <property type="project" value="InterPro"/>
</dbReference>